<dbReference type="GO" id="GO:0016020">
    <property type="term" value="C:membrane"/>
    <property type="evidence" value="ECO:0007669"/>
    <property type="project" value="UniProtKB-SubCell"/>
</dbReference>
<evidence type="ECO:0000256" key="5">
    <source>
        <dbReference type="ARBA" id="ARBA00023136"/>
    </source>
</evidence>
<keyword evidence="5 7" id="KW-0472">Membrane</keyword>
<keyword evidence="6" id="KW-0769">Symport</keyword>
<comment type="similarity">
    <text evidence="6">Belongs to the sodium:neurotransmitter symporter (SNF) (TC 2.A.22) family.</text>
</comment>
<dbReference type="NCBIfam" id="NF037979">
    <property type="entry name" value="Na_transp"/>
    <property type="match status" value="1"/>
</dbReference>
<feature type="transmembrane region" description="Helical" evidence="7">
    <location>
        <begin position="218"/>
        <end position="245"/>
    </location>
</feature>
<evidence type="ECO:0000256" key="3">
    <source>
        <dbReference type="ARBA" id="ARBA00022692"/>
    </source>
</evidence>
<dbReference type="PROSITE" id="PS00610">
    <property type="entry name" value="NA_NEUROTRAN_SYMP_1"/>
    <property type="match status" value="1"/>
</dbReference>
<dbReference type="AlphaFoldDB" id="A0A2S5KIS3"/>
<dbReference type="PANTHER" id="PTHR42948:SF1">
    <property type="entry name" value="TRANSPORTER"/>
    <property type="match status" value="1"/>
</dbReference>
<dbReference type="CDD" id="cd10336">
    <property type="entry name" value="SLC6sbd_Tyt1-Like"/>
    <property type="match status" value="1"/>
</dbReference>
<sequence>MLKKESIHGMWASRWVFIMAATGSAVGLGNIWKFPYITGVNGGGAFVLVYLLCVALIGLPLMMAEVFIGRRGRQSPANSLRDVAEESGRSTNWQFVGWMGALAGFLIFGFYSVVGGWVLAYVSDMAQGTFNGAGAEQVGAAFKGLLADPVTMLIWHSVFAFLSMIVLVKGVNEGLERSIRILMPALFILLFVVLGYGISTGRFADAFHFMFDFEPEKLTWNAVLVALGHAFFTLSLGMGTMIAYGSYMTKQASIGSTAMAVVFLDTFVALVAGLAIFPIVFANNMDPGAGPGLMFVTLPVAFGNMPMGQIFGFLFFVLVAIAAWTSAISLMEPSIAFLVERFGFRRPMACLVLGVVGWLLGIAALLSFNEWSNVHLFGKGIFDFLDYVTANIMLPLGGLFVAIFSSWIVKSRFSHEELGVSALSYKLWFYVTRFVAPVLVLTVFIFNLFFQ</sequence>
<feature type="transmembrane region" description="Helical" evidence="7">
    <location>
        <begin position="153"/>
        <end position="172"/>
    </location>
</feature>
<feature type="transmembrane region" description="Helical" evidence="7">
    <location>
        <begin position="301"/>
        <end position="327"/>
    </location>
</feature>
<evidence type="ECO:0000256" key="7">
    <source>
        <dbReference type="SAM" id="Phobius"/>
    </source>
</evidence>
<accession>A0A2S5KIS3</accession>
<feature type="transmembrane region" description="Helical" evidence="7">
    <location>
        <begin position="430"/>
        <end position="450"/>
    </location>
</feature>
<evidence type="ECO:0000313" key="8">
    <source>
        <dbReference type="EMBL" id="PPC74409.1"/>
    </source>
</evidence>
<comment type="subcellular location">
    <subcellularLocation>
        <location evidence="1">Membrane</location>
        <topology evidence="1">Multi-pass membrane protein</topology>
    </subcellularLocation>
</comment>
<feature type="transmembrane region" description="Helical" evidence="7">
    <location>
        <begin position="179"/>
        <end position="198"/>
    </location>
</feature>
<keyword evidence="2 6" id="KW-0813">Transport</keyword>
<evidence type="ECO:0000256" key="4">
    <source>
        <dbReference type="ARBA" id="ARBA00022989"/>
    </source>
</evidence>
<dbReference type="PRINTS" id="PR00176">
    <property type="entry name" value="NANEUSMPORT"/>
</dbReference>
<feature type="transmembrane region" description="Helical" evidence="7">
    <location>
        <begin position="95"/>
        <end position="120"/>
    </location>
</feature>
<evidence type="ECO:0000256" key="1">
    <source>
        <dbReference type="ARBA" id="ARBA00004141"/>
    </source>
</evidence>
<evidence type="ECO:0000256" key="6">
    <source>
        <dbReference type="RuleBase" id="RU003732"/>
    </source>
</evidence>
<feature type="transmembrane region" description="Helical" evidence="7">
    <location>
        <begin position="12"/>
        <end position="32"/>
    </location>
</feature>
<feature type="transmembrane region" description="Helical" evidence="7">
    <location>
        <begin position="388"/>
        <end position="409"/>
    </location>
</feature>
<dbReference type="PANTHER" id="PTHR42948">
    <property type="entry name" value="TRANSPORTER"/>
    <property type="match status" value="1"/>
</dbReference>
<dbReference type="Proteomes" id="UP000238196">
    <property type="component" value="Unassembled WGS sequence"/>
</dbReference>
<dbReference type="InterPro" id="IPR000175">
    <property type="entry name" value="Na/ntran_symport"/>
</dbReference>
<dbReference type="InterPro" id="IPR047218">
    <property type="entry name" value="YocR/YhdH-like"/>
</dbReference>
<organism evidence="8 9">
    <name type="scientific">Proteobacteria bacterium 228</name>
    <dbReference type="NCBI Taxonomy" id="2083153"/>
    <lineage>
        <taxon>Bacteria</taxon>
        <taxon>Pseudomonadati</taxon>
        <taxon>Pseudomonadota</taxon>
    </lineage>
</organism>
<protein>
    <recommendedName>
        <fullName evidence="6">Transporter</fullName>
    </recommendedName>
</protein>
<dbReference type="OrthoDB" id="5288028at2"/>
<name>A0A2S5KIS3_9PROT</name>
<feature type="transmembrane region" description="Helical" evidence="7">
    <location>
        <begin position="348"/>
        <end position="368"/>
    </location>
</feature>
<gene>
    <name evidence="8" type="ORF">C4K68_26095</name>
</gene>
<evidence type="ECO:0000256" key="2">
    <source>
        <dbReference type="ARBA" id="ARBA00022448"/>
    </source>
</evidence>
<comment type="caution">
    <text evidence="8">The sequence shown here is derived from an EMBL/GenBank/DDBJ whole genome shotgun (WGS) entry which is preliminary data.</text>
</comment>
<dbReference type="InterPro" id="IPR037272">
    <property type="entry name" value="SNS_sf"/>
</dbReference>
<reference evidence="8 9" key="1">
    <citation type="submission" date="2018-02" db="EMBL/GenBank/DDBJ databases">
        <title>novel marine gammaproteobacteria from coastal saline agro ecosystem.</title>
        <authorList>
            <person name="Krishnan R."/>
            <person name="Ramesh Kumar N."/>
        </authorList>
    </citation>
    <scope>NUCLEOTIDE SEQUENCE [LARGE SCALE GENOMIC DNA]</scope>
    <source>
        <strain evidence="8 9">228</strain>
    </source>
</reference>
<keyword evidence="3 6" id="KW-0812">Transmembrane</keyword>
<feature type="transmembrane region" description="Helical" evidence="7">
    <location>
        <begin position="44"/>
        <end position="68"/>
    </location>
</feature>
<dbReference type="SUPFAM" id="SSF161070">
    <property type="entry name" value="SNF-like"/>
    <property type="match status" value="1"/>
</dbReference>
<evidence type="ECO:0000313" key="9">
    <source>
        <dbReference type="Proteomes" id="UP000238196"/>
    </source>
</evidence>
<dbReference type="PROSITE" id="PS50267">
    <property type="entry name" value="NA_NEUROTRAN_SYMP_3"/>
    <property type="match status" value="1"/>
</dbReference>
<dbReference type="Pfam" id="PF00209">
    <property type="entry name" value="SNF"/>
    <property type="match status" value="2"/>
</dbReference>
<dbReference type="GO" id="GO:0015293">
    <property type="term" value="F:symporter activity"/>
    <property type="evidence" value="ECO:0007669"/>
    <property type="project" value="UniProtKB-KW"/>
</dbReference>
<feature type="transmembrane region" description="Helical" evidence="7">
    <location>
        <begin position="257"/>
        <end position="281"/>
    </location>
</feature>
<keyword evidence="4 7" id="KW-1133">Transmembrane helix</keyword>
<proteinExistence type="inferred from homology"/>
<dbReference type="EMBL" id="PRLP01000148">
    <property type="protein sequence ID" value="PPC74409.1"/>
    <property type="molecule type" value="Genomic_DNA"/>
</dbReference>